<organism evidence="1 2">
    <name type="scientific">Cichorium intybus</name>
    <name type="common">Chicory</name>
    <dbReference type="NCBI Taxonomy" id="13427"/>
    <lineage>
        <taxon>Eukaryota</taxon>
        <taxon>Viridiplantae</taxon>
        <taxon>Streptophyta</taxon>
        <taxon>Embryophyta</taxon>
        <taxon>Tracheophyta</taxon>
        <taxon>Spermatophyta</taxon>
        <taxon>Magnoliopsida</taxon>
        <taxon>eudicotyledons</taxon>
        <taxon>Gunneridae</taxon>
        <taxon>Pentapetalae</taxon>
        <taxon>asterids</taxon>
        <taxon>campanulids</taxon>
        <taxon>Asterales</taxon>
        <taxon>Asteraceae</taxon>
        <taxon>Cichorioideae</taxon>
        <taxon>Cichorieae</taxon>
        <taxon>Cichoriinae</taxon>
        <taxon>Cichorium</taxon>
    </lineage>
</organism>
<evidence type="ECO:0000313" key="1">
    <source>
        <dbReference type="EMBL" id="KAI3739929.1"/>
    </source>
</evidence>
<dbReference type="Proteomes" id="UP001055811">
    <property type="component" value="Linkage Group LG05"/>
</dbReference>
<accession>A0ACB9D026</accession>
<reference evidence="1 2" key="2">
    <citation type="journal article" date="2022" name="Mol. Ecol. Resour.">
        <title>The genomes of chicory, endive, great burdock and yacon provide insights into Asteraceae paleo-polyploidization history and plant inulin production.</title>
        <authorList>
            <person name="Fan W."/>
            <person name="Wang S."/>
            <person name="Wang H."/>
            <person name="Wang A."/>
            <person name="Jiang F."/>
            <person name="Liu H."/>
            <person name="Zhao H."/>
            <person name="Xu D."/>
            <person name="Zhang Y."/>
        </authorList>
    </citation>
    <scope>NUCLEOTIDE SEQUENCE [LARGE SCALE GENOMIC DNA]</scope>
    <source>
        <strain evidence="2">cv. Punajuju</strain>
        <tissue evidence="1">Leaves</tissue>
    </source>
</reference>
<comment type="caution">
    <text evidence="1">The sequence shown here is derived from an EMBL/GenBank/DDBJ whole genome shotgun (WGS) entry which is preliminary data.</text>
</comment>
<gene>
    <name evidence="1" type="ORF">L2E82_30343</name>
</gene>
<dbReference type="EMBL" id="CM042013">
    <property type="protein sequence ID" value="KAI3739929.1"/>
    <property type="molecule type" value="Genomic_DNA"/>
</dbReference>
<reference evidence="2" key="1">
    <citation type="journal article" date="2022" name="Mol. Ecol. Resour.">
        <title>The genomes of chicory, endive, great burdock and yacon provide insights into Asteraceae palaeo-polyploidization history and plant inulin production.</title>
        <authorList>
            <person name="Fan W."/>
            <person name="Wang S."/>
            <person name="Wang H."/>
            <person name="Wang A."/>
            <person name="Jiang F."/>
            <person name="Liu H."/>
            <person name="Zhao H."/>
            <person name="Xu D."/>
            <person name="Zhang Y."/>
        </authorList>
    </citation>
    <scope>NUCLEOTIDE SEQUENCE [LARGE SCALE GENOMIC DNA]</scope>
    <source>
        <strain evidence="2">cv. Punajuju</strain>
    </source>
</reference>
<protein>
    <submittedName>
        <fullName evidence="1">Uncharacterized protein</fullName>
    </submittedName>
</protein>
<proteinExistence type="predicted"/>
<sequence>MGNSTKSFEENGFADKEGAEYKLKSEQKKCNCLVGRKELNIETYTRKIKEKAQQEPDRDLISLRIATRSADNVVTDC</sequence>
<evidence type="ECO:0000313" key="2">
    <source>
        <dbReference type="Proteomes" id="UP001055811"/>
    </source>
</evidence>
<name>A0ACB9D026_CICIN</name>
<keyword evidence="2" id="KW-1185">Reference proteome</keyword>